<sequence>MAAREQSSSFGFQEGMASKVDMGPRVVMEVVDTAAVAMAMVDTGVDMVMMVMVVASDKIMGTATEVVQ</sequence>
<keyword evidence="2" id="KW-1185">Reference proteome</keyword>
<dbReference type="EMBL" id="JAIWYP010000001">
    <property type="protein sequence ID" value="KAH3893695.1"/>
    <property type="molecule type" value="Genomic_DNA"/>
</dbReference>
<reference evidence="1" key="1">
    <citation type="journal article" date="2019" name="bioRxiv">
        <title>The Genome of the Zebra Mussel, Dreissena polymorpha: A Resource for Invasive Species Research.</title>
        <authorList>
            <person name="McCartney M.A."/>
            <person name="Auch B."/>
            <person name="Kono T."/>
            <person name="Mallez S."/>
            <person name="Zhang Y."/>
            <person name="Obille A."/>
            <person name="Becker A."/>
            <person name="Abrahante J.E."/>
            <person name="Garbe J."/>
            <person name="Badalamenti J.P."/>
            <person name="Herman A."/>
            <person name="Mangelson H."/>
            <person name="Liachko I."/>
            <person name="Sullivan S."/>
            <person name="Sone E.D."/>
            <person name="Koren S."/>
            <person name="Silverstein K.A.T."/>
            <person name="Beckman K.B."/>
            <person name="Gohl D.M."/>
        </authorList>
    </citation>
    <scope>NUCLEOTIDE SEQUENCE</scope>
    <source>
        <strain evidence="1">Duluth1</strain>
        <tissue evidence="1">Whole animal</tissue>
    </source>
</reference>
<reference evidence="1" key="2">
    <citation type="submission" date="2020-11" db="EMBL/GenBank/DDBJ databases">
        <authorList>
            <person name="McCartney M.A."/>
            <person name="Auch B."/>
            <person name="Kono T."/>
            <person name="Mallez S."/>
            <person name="Becker A."/>
            <person name="Gohl D.M."/>
            <person name="Silverstein K.A.T."/>
            <person name="Koren S."/>
            <person name="Bechman K.B."/>
            <person name="Herman A."/>
            <person name="Abrahante J.E."/>
            <person name="Garbe J."/>
        </authorList>
    </citation>
    <scope>NUCLEOTIDE SEQUENCE</scope>
    <source>
        <strain evidence="1">Duluth1</strain>
        <tissue evidence="1">Whole animal</tissue>
    </source>
</reference>
<comment type="caution">
    <text evidence="1">The sequence shown here is derived from an EMBL/GenBank/DDBJ whole genome shotgun (WGS) entry which is preliminary data.</text>
</comment>
<organism evidence="1 2">
    <name type="scientific">Dreissena polymorpha</name>
    <name type="common">Zebra mussel</name>
    <name type="synonym">Mytilus polymorpha</name>
    <dbReference type="NCBI Taxonomy" id="45954"/>
    <lineage>
        <taxon>Eukaryota</taxon>
        <taxon>Metazoa</taxon>
        <taxon>Spiralia</taxon>
        <taxon>Lophotrochozoa</taxon>
        <taxon>Mollusca</taxon>
        <taxon>Bivalvia</taxon>
        <taxon>Autobranchia</taxon>
        <taxon>Heteroconchia</taxon>
        <taxon>Euheterodonta</taxon>
        <taxon>Imparidentia</taxon>
        <taxon>Neoheterodontei</taxon>
        <taxon>Myida</taxon>
        <taxon>Dreissenoidea</taxon>
        <taxon>Dreissenidae</taxon>
        <taxon>Dreissena</taxon>
    </lineage>
</organism>
<dbReference type="AlphaFoldDB" id="A0A9D4NG12"/>
<name>A0A9D4NG12_DREPO</name>
<accession>A0A9D4NG12</accession>
<evidence type="ECO:0000313" key="1">
    <source>
        <dbReference type="EMBL" id="KAH3893695.1"/>
    </source>
</evidence>
<protein>
    <submittedName>
        <fullName evidence="1">Uncharacterized protein</fullName>
    </submittedName>
</protein>
<dbReference type="Proteomes" id="UP000828390">
    <property type="component" value="Unassembled WGS sequence"/>
</dbReference>
<gene>
    <name evidence="1" type="ORF">DPMN_017845</name>
</gene>
<evidence type="ECO:0000313" key="2">
    <source>
        <dbReference type="Proteomes" id="UP000828390"/>
    </source>
</evidence>
<proteinExistence type="predicted"/>